<gene>
    <name evidence="2" type="ORF">UFOVP159_28</name>
</gene>
<dbReference type="InterPro" id="IPR000182">
    <property type="entry name" value="GNAT_dom"/>
</dbReference>
<dbReference type="EMBL" id="LR798209">
    <property type="protein sequence ID" value="CAB5187303.1"/>
    <property type="molecule type" value="Genomic_DNA"/>
</dbReference>
<name>A0A6J7WAF5_9CAUD</name>
<feature type="domain" description="N-acetyltransferase" evidence="1">
    <location>
        <begin position="1"/>
        <end position="148"/>
    </location>
</feature>
<evidence type="ECO:0000313" key="2">
    <source>
        <dbReference type="EMBL" id="CAB5187303.1"/>
    </source>
</evidence>
<dbReference type="PROSITE" id="PS51186">
    <property type="entry name" value="GNAT"/>
    <property type="match status" value="1"/>
</dbReference>
<proteinExistence type="predicted"/>
<evidence type="ECO:0000259" key="1">
    <source>
        <dbReference type="PROSITE" id="PS51186"/>
    </source>
</evidence>
<dbReference type="Gene3D" id="3.40.630.30">
    <property type="match status" value="1"/>
</dbReference>
<dbReference type="SUPFAM" id="SSF55729">
    <property type="entry name" value="Acyl-CoA N-acyltransferases (Nat)"/>
    <property type="match status" value="1"/>
</dbReference>
<protein>
    <recommendedName>
        <fullName evidence="1">N-acetyltransferase domain-containing protein</fullName>
    </recommendedName>
</protein>
<accession>A0A6J7WAF5</accession>
<reference evidence="2" key="1">
    <citation type="submission" date="2020-05" db="EMBL/GenBank/DDBJ databases">
        <authorList>
            <person name="Chiriac C."/>
            <person name="Salcher M."/>
            <person name="Ghai R."/>
            <person name="Kavagutti S V."/>
        </authorList>
    </citation>
    <scope>NUCLEOTIDE SEQUENCE</scope>
</reference>
<sequence>MIRQATRYDIPRLLEIVEAYAHENPIKKLGESHNHFPRYVEELLFGIIKGRGFIYIDSHLRGAIIAYKSTNIWSPKVKELNELLWWVEPEYRNGTIGGRLWKAFDERAKEMLKAGDVDFVCTSISANGPLIDYTRRGYKALGATFVRE</sequence>
<organism evidence="2">
    <name type="scientific">uncultured Caudovirales phage</name>
    <dbReference type="NCBI Taxonomy" id="2100421"/>
    <lineage>
        <taxon>Viruses</taxon>
        <taxon>Duplodnaviria</taxon>
        <taxon>Heunggongvirae</taxon>
        <taxon>Uroviricota</taxon>
        <taxon>Caudoviricetes</taxon>
        <taxon>Peduoviridae</taxon>
        <taxon>Maltschvirus</taxon>
        <taxon>Maltschvirus maltsch</taxon>
    </lineage>
</organism>
<dbReference type="InterPro" id="IPR016181">
    <property type="entry name" value="Acyl_CoA_acyltransferase"/>
</dbReference>
<dbReference type="GO" id="GO:0016747">
    <property type="term" value="F:acyltransferase activity, transferring groups other than amino-acyl groups"/>
    <property type="evidence" value="ECO:0007669"/>
    <property type="project" value="InterPro"/>
</dbReference>